<dbReference type="NCBIfam" id="TIGR02970">
    <property type="entry name" value="succ_dehyd_cytB"/>
    <property type="match status" value="1"/>
</dbReference>
<dbReference type="InterPro" id="IPR034804">
    <property type="entry name" value="SQR/QFR_C/D"/>
</dbReference>
<dbReference type="PANTHER" id="PTHR10978">
    <property type="entry name" value="SUCCINATE DEHYDROGENASE CYTOCHROME B560 SUBUNIT"/>
    <property type="match status" value="1"/>
</dbReference>
<sequence length="171" mass="18141">MSARALGLGPAFRQAAFAPKFARNQIARRTVQTQSLPPSAAEGILNKQRLQRPSSPHFTIYQPQLTWYGSIAHRGTGAGLSVLLYGYALAYLVAPETFSSANVVEIVAGLPDAVKYAGKAVLAAPFAFHSFNGLRHLSWDVGKFLTVKGAYSSGYAVLGATAVTTAALVLM</sequence>
<evidence type="ECO:0000256" key="4">
    <source>
        <dbReference type="ARBA" id="ARBA00022723"/>
    </source>
</evidence>
<dbReference type="EMBL" id="JAEVFJ010000026">
    <property type="protein sequence ID" value="KAH8094509.1"/>
    <property type="molecule type" value="Genomic_DNA"/>
</dbReference>
<evidence type="ECO:0000256" key="5">
    <source>
        <dbReference type="ARBA" id="ARBA00022989"/>
    </source>
</evidence>
<dbReference type="AlphaFoldDB" id="A0A8K0UJ79"/>
<dbReference type="SUPFAM" id="SSF81343">
    <property type="entry name" value="Fumarate reductase respiratory complex transmembrane subunits"/>
    <property type="match status" value="1"/>
</dbReference>
<dbReference type="CDD" id="cd03499">
    <property type="entry name" value="SQR_TypeC_SdhC"/>
    <property type="match status" value="1"/>
</dbReference>
<dbReference type="PROSITE" id="PS01001">
    <property type="entry name" value="SDH_CYT_2"/>
    <property type="match status" value="1"/>
</dbReference>
<name>A0A8K0UJ79_9AGAR</name>
<keyword evidence="6" id="KW-0408">Iron</keyword>
<gene>
    <name evidence="8" type="ORF">BXZ70DRAFT_1010106</name>
</gene>
<dbReference type="GO" id="GO:0005739">
    <property type="term" value="C:mitochondrion"/>
    <property type="evidence" value="ECO:0007669"/>
    <property type="project" value="GOC"/>
</dbReference>
<dbReference type="FunFam" id="1.20.1300.10:FF:000011">
    <property type="entry name" value="Succinate dehydrogenase cytochrome b560 subunit"/>
    <property type="match status" value="1"/>
</dbReference>
<evidence type="ECO:0000256" key="3">
    <source>
        <dbReference type="ARBA" id="ARBA00022692"/>
    </source>
</evidence>
<evidence type="ECO:0000313" key="9">
    <source>
        <dbReference type="Proteomes" id="UP000813824"/>
    </source>
</evidence>
<comment type="subcellular location">
    <subcellularLocation>
        <location evidence="1">Membrane</location>
        <topology evidence="1">Multi-pass membrane protein</topology>
    </subcellularLocation>
</comment>
<proteinExistence type="predicted"/>
<keyword evidence="7" id="KW-0472">Membrane</keyword>
<dbReference type="GO" id="GO:0006099">
    <property type="term" value="P:tricarboxylic acid cycle"/>
    <property type="evidence" value="ECO:0007669"/>
    <property type="project" value="InterPro"/>
</dbReference>
<dbReference type="InterPro" id="IPR000701">
    <property type="entry name" value="SuccDH_FuR_B_TM-su"/>
</dbReference>
<dbReference type="GO" id="GO:0009055">
    <property type="term" value="F:electron transfer activity"/>
    <property type="evidence" value="ECO:0007669"/>
    <property type="project" value="InterPro"/>
</dbReference>
<keyword evidence="3" id="KW-0812">Transmembrane</keyword>
<dbReference type="GO" id="GO:0006121">
    <property type="term" value="P:mitochondrial electron transport, succinate to ubiquinone"/>
    <property type="evidence" value="ECO:0007669"/>
    <property type="project" value="TreeGrafter"/>
</dbReference>
<dbReference type="GO" id="GO:0046872">
    <property type="term" value="F:metal ion binding"/>
    <property type="evidence" value="ECO:0007669"/>
    <property type="project" value="UniProtKB-KW"/>
</dbReference>
<evidence type="ECO:0000256" key="2">
    <source>
        <dbReference type="ARBA" id="ARBA00022617"/>
    </source>
</evidence>
<keyword evidence="2" id="KW-0349">Heme</keyword>
<evidence type="ECO:0000256" key="1">
    <source>
        <dbReference type="ARBA" id="ARBA00004141"/>
    </source>
</evidence>
<keyword evidence="5" id="KW-1133">Transmembrane helix</keyword>
<dbReference type="InterPro" id="IPR018495">
    <property type="entry name" value="Succ_DH_cyt_bsu_CS"/>
</dbReference>
<dbReference type="OrthoDB" id="588261at2759"/>
<dbReference type="Proteomes" id="UP000813824">
    <property type="component" value="Unassembled WGS sequence"/>
</dbReference>
<keyword evidence="4" id="KW-0479">Metal-binding</keyword>
<dbReference type="Pfam" id="PF01127">
    <property type="entry name" value="Sdh_cyt"/>
    <property type="match status" value="1"/>
</dbReference>
<evidence type="ECO:0000256" key="7">
    <source>
        <dbReference type="ARBA" id="ARBA00023136"/>
    </source>
</evidence>
<reference evidence="8" key="1">
    <citation type="journal article" date="2021" name="New Phytol.">
        <title>Evolutionary innovations through gain and loss of genes in the ectomycorrhizal Boletales.</title>
        <authorList>
            <person name="Wu G."/>
            <person name="Miyauchi S."/>
            <person name="Morin E."/>
            <person name="Kuo A."/>
            <person name="Drula E."/>
            <person name="Varga T."/>
            <person name="Kohler A."/>
            <person name="Feng B."/>
            <person name="Cao Y."/>
            <person name="Lipzen A."/>
            <person name="Daum C."/>
            <person name="Hundley H."/>
            <person name="Pangilinan J."/>
            <person name="Johnson J."/>
            <person name="Barry K."/>
            <person name="LaButti K."/>
            <person name="Ng V."/>
            <person name="Ahrendt S."/>
            <person name="Min B."/>
            <person name="Choi I.G."/>
            <person name="Park H."/>
            <person name="Plett J.M."/>
            <person name="Magnuson J."/>
            <person name="Spatafora J.W."/>
            <person name="Nagy L.G."/>
            <person name="Henrissat B."/>
            <person name="Grigoriev I.V."/>
            <person name="Yang Z.L."/>
            <person name="Xu J."/>
            <person name="Martin F.M."/>
        </authorList>
    </citation>
    <scope>NUCLEOTIDE SEQUENCE</scope>
    <source>
        <strain evidence="8">KKN 215</strain>
    </source>
</reference>
<dbReference type="InterPro" id="IPR014314">
    <property type="entry name" value="Succ_DH_cytb556"/>
</dbReference>
<accession>A0A8K0UJ79</accession>
<evidence type="ECO:0000256" key="6">
    <source>
        <dbReference type="ARBA" id="ARBA00023004"/>
    </source>
</evidence>
<dbReference type="Gene3D" id="1.20.1300.10">
    <property type="entry name" value="Fumarate reductase/succinate dehydrogenase, transmembrane subunit"/>
    <property type="match status" value="1"/>
</dbReference>
<dbReference type="PANTHER" id="PTHR10978:SF5">
    <property type="entry name" value="SUCCINATE DEHYDROGENASE CYTOCHROME B560 SUBUNIT, MITOCHONDRIAL"/>
    <property type="match status" value="1"/>
</dbReference>
<protein>
    <submittedName>
        <fullName evidence="8">Succinate dehydrogenase cytochrome b560 subunit</fullName>
    </submittedName>
</protein>
<organism evidence="8 9">
    <name type="scientific">Cristinia sonorae</name>
    <dbReference type="NCBI Taxonomy" id="1940300"/>
    <lineage>
        <taxon>Eukaryota</taxon>
        <taxon>Fungi</taxon>
        <taxon>Dikarya</taxon>
        <taxon>Basidiomycota</taxon>
        <taxon>Agaricomycotina</taxon>
        <taxon>Agaricomycetes</taxon>
        <taxon>Agaricomycetidae</taxon>
        <taxon>Agaricales</taxon>
        <taxon>Pleurotineae</taxon>
        <taxon>Stephanosporaceae</taxon>
        <taxon>Cristinia</taxon>
    </lineage>
</organism>
<dbReference type="GO" id="GO:0016020">
    <property type="term" value="C:membrane"/>
    <property type="evidence" value="ECO:0007669"/>
    <property type="project" value="UniProtKB-SubCell"/>
</dbReference>
<evidence type="ECO:0000313" key="8">
    <source>
        <dbReference type="EMBL" id="KAH8094509.1"/>
    </source>
</evidence>
<keyword evidence="9" id="KW-1185">Reference proteome</keyword>
<comment type="caution">
    <text evidence="8">The sequence shown here is derived from an EMBL/GenBank/DDBJ whole genome shotgun (WGS) entry which is preliminary data.</text>
</comment>